<organism evidence="1">
    <name type="scientific">Phaffia rhodozyma</name>
    <name type="common">Yeast</name>
    <name type="synonym">Xanthophyllomyces dendrorhous</name>
    <dbReference type="NCBI Taxonomy" id="264483"/>
    <lineage>
        <taxon>Eukaryota</taxon>
        <taxon>Fungi</taxon>
        <taxon>Dikarya</taxon>
        <taxon>Basidiomycota</taxon>
        <taxon>Agaricomycotina</taxon>
        <taxon>Tremellomycetes</taxon>
        <taxon>Cystofilobasidiales</taxon>
        <taxon>Mrakiaceae</taxon>
        <taxon>Phaffia</taxon>
    </lineage>
</organism>
<dbReference type="AlphaFoldDB" id="A0A0F7SXX7"/>
<dbReference type="SUPFAM" id="SSF51735">
    <property type="entry name" value="NAD(P)-binding Rossmann-fold domains"/>
    <property type="match status" value="1"/>
</dbReference>
<dbReference type="InterPro" id="IPR036291">
    <property type="entry name" value="NAD(P)-bd_dom_sf"/>
</dbReference>
<protein>
    <submittedName>
        <fullName evidence="1">Short chain dehydrogenase reductase family superfamily</fullName>
    </submittedName>
</protein>
<dbReference type="Pfam" id="PF00106">
    <property type="entry name" value="adh_short"/>
    <property type="match status" value="1"/>
</dbReference>
<proteinExistence type="predicted"/>
<dbReference type="PANTHER" id="PTHR45458:SF2">
    <property type="entry name" value="OXIDOREDUCTASE, SHORT CHAIN DEHYDROGENASE_REDUCTASE FAMILY SUPERFAMILY (AFU_ORTHOLOGUE AFUA_3G13450)"/>
    <property type="match status" value="1"/>
</dbReference>
<name>A0A0F7SXX7_PHARH</name>
<dbReference type="PRINTS" id="PR00081">
    <property type="entry name" value="GDHRDH"/>
</dbReference>
<dbReference type="EMBL" id="LN483332">
    <property type="protein sequence ID" value="CED85078.1"/>
    <property type="molecule type" value="Genomic_DNA"/>
</dbReference>
<dbReference type="GO" id="GO:0016616">
    <property type="term" value="F:oxidoreductase activity, acting on the CH-OH group of donors, NAD or NADP as acceptor"/>
    <property type="evidence" value="ECO:0007669"/>
    <property type="project" value="TreeGrafter"/>
</dbReference>
<accession>A0A0F7SXX7</accession>
<dbReference type="InterPro" id="IPR002347">
    <property type="entry name" value="SDR_fam"/>
</dbReference>
<dbReference type="InterPro" id="IPR052184">
    <property type="entry name" value="SDR_enzymes"/>
</dbReference>
<evidence type="ECO:0000313" key="1">
    <source>
        <dbReference type="EMBL" id="CED85078.1"/>
    </source>
</evidence>
<dbReference type="PANTHER" id="PTHR45458">
    <property type="entry name" value="SHORT-CHAIN DEHYDROGENASE/REDUCTASE SDR"/>
    <property type="match status" value="1"/>
</dbReference>
<dbReference type="Gene3D" id="3.40.50.720">
    <property type="entry name" value="NAD(P)-binding Rossmann-like Domain"/>
    <property type="match status" value="1"/>
</dbReference>
<reference evidence="1" key="1">
    <citation type="submission" date="2014-08" db="EMBL/GenBank/DDBJ databases">
        <authorList>
            <person name="Sharma Rahul"/>
            <person name="Thines Marco"/>
        </authorList>
    </citation>
    <scope>NUCLEOTIDE SEQUENCE</scope>
</reference>
<sequence>MIRSTVRFLQFDLSTTSSPSSESVIYNGSHLKEMAYAPLKALIVGANRGLGLALTKELHKRGTTVYATTRSPAKEGTFPDGVHVIEGIDVGEPGAGKTLVEKLEGAKLDLTVIVAGLLKEETFKEPDFQAEMDMYKICAVGPVFITSALSKSSFASNAKLILLTSEGGSITLRTEKEGGGMFGHHGSKAAANMVGHLLSYDLKPKGVTVVMIHPGFLITDMTGGMKDHYKKGGAVKPEVAAPIFLDFVDTVTLKHTGQFWAPMGPKGIGNAEEVLGKDLPTPLQLPW</sequence>